<keyword evidence="2" id="KW-1185">Reference proteome</keyword>
<organism evidence="1 2">
    <name type="scientific">Rhodanobacter thiooxydans</name>
    <dbReference type="NCBI Taxonomy" id="416169"/>
    <lineage>
        <taxon>Bacteria</taxon>
        <taxon>Pseudomonadati</taxon>
        <taxon>Pseudomonadota</taxon>
        <taxon>Gammaproteobacteria</taxon>
        <taxon>Lysobacterales</taxon>
        <taxon>Rhodanobacteraceae</taxon>
        <taxon>Rhodanobacter</taxon>
    </lineage>
</organism>
<dbReference type="EMBL" id="LVJS01000026">
    <property type="protein sequence ID" value="KZC24514.1"/>
    <property type="molecule type" value="Genomic_DNA"/>
</dbReference>
<evidence type="ECO:0000313" key="2">
    <source>
        <dbReference type="Proteomes" id="UP000076131"/>
    </source>
</evidence>
<accession>A0A154QK22</accession>
<comment type="caution">
    <text evidence="1">The sequence shown here is derived from an EMBL/GenBank/DDBJ whole genome shotgun (WGS) entry which is preliminary data.</text>
</comment>
<evidence type="ECO:0000313" key="1">
    <source>
        <dbReference type="EMBL" id="KZC24514.1"/>
    </source>
</evidence>
<protein>
    <submittedName>
        <fullName evidence="1">Uncharacterized protein</fullName>
    </submittedName>
</protein>
<proteinExistence type="predicted"/>
<name>A0A154QK22_9GAMM</name>
<dbReference type="Proteomes" id="UP000076131">
    <property type="component" value="Unassembled WGS sequence"/>
</dbReference>
<gene>
    <name evidence="1" type="ORF">RHOFW104T7_08420</name>
</gene>
<sequence length="97" mass="10644">MVGHTIYHVDVRISLKEVDNSRKCSWVVNVIRIEPADDIAIGRADPFVDRIALAAIRLRYPTDAMAKTGKNSGRLVAAPAVEHHMLQSGHLLIGYAA</sequence>
<reference evidence="1 2" key="1">
    <citation type="journal article" date="2016" name="MBio">
        <title>Lateral Gene Transfer in a Heavy Metal-Contaminated-Groundwater Microbial Community.</title>
        <authorList>
            <person name="Hemme C.L."/>
            <person name="Green S.J."/>
            <person name="Rishishwar L."/>
            <person name="Prakash O."/>
            <person name="Pettenato A."/>
            <person name="Chakraborty R."/>
            <person name="Deutschbauer A.M."/>
            <person name="Van Nostrand J.D."/>
            <person name="Wu L."/>
            <person name="He Z."/>
            <person name="Jordan I.K."/>
            <person name="Hazen T.C."/>
            <person name="Arkin A.P."/>
            <person name="Kostka J.E."/>
            <person name="Zhou J."/>
        </authorList>
    </citation>
    <scope>NUCLEOTIDE SEQUENCE [LARGE SCALE GENOMIC DNA]</scope>
    <source>
        <strain evidence="1 2">FW104-T7</strain>
    </source>
</reference>
<dbReference type="AlphaFoldDB" id="A0A154QK22"/>